<proteinExistence type="predicted"/>
<dbReference type="PANTHER" id="PTHR14237:SF19">
    <property type="entry name" value="MITOCHONDRIAL AMIDOXIME REDUCING COMPONENT 1"/>
    <property type="match status" value="1"/>
</dbReference>
<evidence type="ECO:0000259" key="1">
    <source>
        <dbReference type="Pfam" id="PF00266"/>
    </source>
</evidence>
<gene>
    <name evidence="2" type="ORF">CLV43_12259</name>
</gene>
<organism evidence="2 3">
    <name type="scientific">Umezawaea tangerina</name>
    <dbReference type="NCBI Taxonomy" id="84725"/>
    <lineage>
        <taxon>Bacteria</taxon>
        <taxon>Bacillati</taxon>
        <taxon>Actinomycetota</taxon>
        <taxon>Actinomycetes</taxon>
        <taxon>Pseudonocardiales</taxon>
        <taxon>Pseudonocardiaceae</taxon>
        <taxon>Umezawaea</taxon>
    </lineage>
</organism>
<dbReference type="Proteomes" id="UP000239494">
    <property type="component" value="Unassembled WGS sequence"/>
</dbReference>
<dbReference type="InterPro" id="IPR000192">
    <property type="entry name" value="Aminotrans_V_dom"/>
</dbReference>
<dbReference type="InterPro" id="IPR015421">
    <property type="entry name" value="PyrdxlP-dep_Trfase_major"/>
</dbReference>
<dbReference type="Pfam" id="PF00266">
    <property type="entry name" value="Aminotran_5"/>
    <property type="match status" value="1"/>
</dbReference>
<protein>
    <submittedName>
        <fullName evidence="2">Selenocysteine lyase/cysteine desulfurase</fullName>
    </submittedName>
</protein>
<dbReference type="OrthoDB" id="3435185at2"/>
<dbReference type="SUPFAM" id="SSF53383">
    <property type="entry name" value="PLP-dependent transferases"/>
    <property type="match status" value="1"/>
</dbReference>
<feature type="domain" description="Aminotransferase class V" evidence="1">
    <location>
        <begin position="83"/>
        <end position="276"/>
    </location>
</feature>
<keyword evidence="2" id="KW-0456">Lyase</keyword>
<dbReference type="RefSeq" id="WP_106196522.1">
    <property type="nucleotide sequence ID" value="NZ_PVTF01000022.1"/>
</dbReference>
<evidence type="ECO:0000313" key="2">
    <source>
        <dbReference type="EMBL" id="PRY31653.1"/>
    </source>
</evidence>
<sequence length="452" mass="48935">MTSRHTDIRPAIRPAGEPSAFLAAYPGYELTRGLDRLRRTEFAYLDEQNHLYLDFAGSGLAATAQHRAHQHRVSGVVPGGPSTTAAAVDHARRAVLRHLNASPQEYSVVFTANATAAARLVGERYPFSRHGRLVLTSDNHQSVTALRGFAKAAHAETTVISTQRPDLRISTSTVIAALGRKRPERKRGLFAFPAQSGFSGVQHALGWIDIARDRGYDVLLDAAAYLPTNTLDLSLVRPDFVTVSWYKVFGYPTGVGCLVIRNDALSRLTKAPLEEGVDLHSVPDVEVGLSLLADNGVELISRRVRYLTGWFLDRLTTLRHGNGTPMTRVYGPTTTLARGATVSFNLLDPAGHVIDLKIVADEAASAGISLHTGPSGTPNAGTNASELCPRSLRALLKHGTKHVGEPIDTAGLPTDGTIRVSFGAPSAIRDVERFIAFLERHYEDRFTGDLTT</sequence>
<reference evidence="2 3" key="1">
    <citation type="submission" date="2018-03" db="EMBL/GenBank/DDBJ databases">
        <title>Genomic Encyclopedia of Archaeal and Bacterial Type Strains, Phase II (KMG-II): from individual species to whole genera.</title>
        <authorList>
            <person name="Goeker M."/>
        </authorList>
    </citation>
    <scope>NUCLEOTIDE SEQUENCE [LARGE SCALE GENOMIC DNA]</scope>
    <source>
        <strain evidence="2 3">DSM 44720</strain>
    </source>
</reference>
<accession>A0A2T0SE83</accession>
<dbReference type="EMBL" id="PVTF01000022">
    <property type="protein sequence ID" value="PRY31653.1"/>
    <property type="molecule type" value="Genomic_DNA"/>
</dbReference>
<comment type="caution">
    <text evidence="2">The sequence shown here is derived from an EMBL/GenBank/DDBJ whole genome shotgun (WGS) entry which is preliminary data.</text>
</comment>
<dbReference type="Gene3D" id="3.40.640.10">
    <property type="entry name" value="Type I PLP-dependent aspartate aminotransferase-like (Major domain)"/>
    <property type="match status" value="1"/>
</dbReference>
<dbReference type="GO" id="GO:0016829">
    <property type="term" value="F:lyase activity"/>
    <property type="evidence" value="ECO:0007669"/>
    <property type="project" value="UniProtKB-KW"/>
</dbReference>
<dbReference type="PANTHER" id="PTHR14237">
    <property type="entry name" value="MOLYBDOPTERIN COFACTOR SULFURASE MOSC"/>
    <property type="match status" value="1"/>
</dbReference>
<keyword evidence="3" id="KW-1185">Reference proteome</keyword>
<evidence type="ECO:0000313" key="3">
    <source>
        <dbReference type="Proteomes" id="UP000239494"/>
    </source>
</evidence>
<dbReference type="AlphaFoldDB" id="A0A2T0SE83"/>
<dbReference type="InterPro" id="IPR015422">
    <property type="entry name" value="PyrdxlP-dep_Trfase_small"/>
</dbReference>
<dbReference type="InterPro" id="IPR015424">
    <property type="entry name" value="PyrdxlP-dep_Trfase"/>
</dbReference>
<dbReference type="Gene3D" id="3.90.1150.10">
    <property type="entry name" value="Aspartate Aminotransferase, domain 1"/>
    <property type="match status" value="1"/>
</dbReference>
<name>A0A2T0SE83_9PSEU</name>